<evidence type="ECO:0000313" key="4">
    <source>
        <dbReference type="Proteomes" id="UP000269044"/>
    </source>
</evidence>
<name>A0A0N8RGH6_9PSED</name>
<dbReference type="EMBL" id="RBRA01000054">
    <property type="protein sequence ID" value="RMQ27780.1"/>
    <property type="molecule type" value="Genomic_DNA"/>
</dbReference>
<protein>
    <submittedName>
        <fullName evidence="2">Prophage PssSM-02, Orf25</fullName>
    </submittedName>
</protein>
<evidence type="ECO:0000313" key="3">
    <source>
        <dbReference type="Proteomes" id="UP000267908"/>
    </source>
</evidence>
<sequence length="85" mass="9341">MTSSVDLRPIIEAAFLPMTCVCDFAPGGSMTIRISNPAIEAEEFTVTGIDTTALVTIRDIVALVLEVKSEMRLRRSASYLHQRGR</sequence>
<dbReference type="Proteomes" id="UP000267908">
    <property type="component" value="Unassembled WGS sequence"/>
</dbReference>
<accession>A0A0N8RGH6</accession>
<dbReference type="Pfam" id="PF07865">
    <property type="entry name" value="DUF1652"/>
    <property type="match status" value="1"/>
</dbReference>
<dbReference type="RefSeq" id="WP_057435122.1">
    <property type="nucleotide sequence ID" value="NZ_LJQH01000059.1"/>
</dbReference>
<comment type="caution">
    <text evidence="2">The sequence shown here is derived from an EMBL/GenBank/DDBJ whole genome shotgun (WGS) entry which is preliminary data.</text>
</comment>
<evidence type="ECO:0000313" key="1">
    <source>
        <dbReference type="EMBL" id="RMP19443.1"/>
    </source>
</evidence>
<dbReference type="AlphaFoldDB" id="A0A0N8RGH6"/>
<gene>
    <name evidence="2" type="ORF">ALQ08_101661</name>
    <name evidence="1" type="ORF">ALQ28_101522</name>
</gene>
<dbReference type="Proteomes" id="UP000269044">
    <property type="component" value="Unassembled WGS sequence"/>
</dbReference>
<organism evidence="2 4">
    <name type="scientific">Pseudomonas syringae pv. delphinii</name>
    <dbReference type="NCBI Taxonomy" id="192088"/>
    <lineage>
        <taxon>Bacteria</taxon>
        <taxon>Pseudomonadati</taxon>
        <taxon>Pseudomonadota</taxon>
        <taxon>Gammaproteobacteria</taxon>
        <taxon>Pseudomonadales</taxon>
        <taxon>Pseudomonadaceae</taxon>
        <taxon>Pseudomonas</taxon>
    </lineage>
</organism>
<dbReference type="EMBL" id="RBQG01000001">
    <property type="protein sequence ID" value="RMP19443.1"/>
    <property type="molecule type" value="Genomic_DNA"/>
</dbReference>
<evidence type="ECO:0000313" key="2">
    <source>
        <dbReference type="EMBL" id="RMQ27780.1"/>
    </source>
</evidence>
<reference evidence="3 4" key="1">
    <citation type="submission" date="2018-08" db="EMBL/GenBank/DDBJ databases">
        <title>Recombination of ecologically and evolutionarily significant loci maintains genetic cohesion in the Pseudomonas syringae species complex.</title>
        <authorList>
            <person name="Dillon M."/>
            <person name="Thakur S."/>
            <person name="Almeida R.N.D."/>
            <person name="Weir B.S."/>
            <person name="Guttman D.S."/>
        </authorList>
    </citation>
    <scope>NUCLEOTIDE SEQUENCE [LARGE SCALE GENOMIC DNA]</scope>
    <source>
        <strain evidence="2 4">ICMP 13052</strain>
        <strain evidence="1 3">ICMP 4330</strain>
    </source>
</reference>
<dbReference type="InterPro" id="IPR012448">
    <property type="entry name" value="DUF1652"/>
</dbReference>
<proteinExistence type="predicted"/>